<feature type="coiled-coil region" evidence="1">
    <location>
        <begin position="286"/>
        <end position="439"/>
    </location>
</feature>
<dbReference type="EMBL" id="WIUZ02000004">
    <property type="protein sequence ID" value="KAF9788279.1"/>
    <property type="molecule type" value="Genomic_DNA"/>
</dbReference>
<feature type="coiled-coil region" evidence="1">
    <location>
        <begin position="3"/>
        <end position="74"/>
    </location>
</feature>
<evidence type="ECO:0000256" key="2">
    <source>
        <dbReference type="SAM" id="MobiDB-lite"/>
    </source>
</evidence>
<keyword evidence="1" id="KW-0175">Coiled coil</keyword>
<comment type="caution">
    <text evidence="3">The sequence shown here is derived from an EMBL/GenBank/DDBJ whole genome shotgun (WGS) entry which is preliminary data.</text>
</comment>
<proteinExistence type="predicted"/>
<protein>
    <submittedName>
        <fullName evidence="3">Uncharacterized protein</fullName>
    </submittedName>
</protein>
<dbReference type="Proteomes" id="UP000736335">
    <property type="component" value="Unassembled WGS sequence"/>
</dbReference>
<feature type="coiled-coil region" evidence="1">
    <location>
        <begin position="476"/>
        <end position="517"/>
    </location>
</feature>
<feature type="compositionally biased region" description="Basic and acidic residues" evidence="2">
    <location>
        <begin position="765"/>
        <end position="782"/>
    </location>
</feature>
<reference evidence="3" key="2">
    <citation type="submission" date="2020-11" db="EMBL/GenBank/DDBJ databases">
        <authorList>
            <consortium name="DOE Joint Genome Institute"/>
            <person name="Kuo A."/>
            <person name="Miyauchi S."/>
            <person name="Kiss E."/>
            <person name="Drula E."/>
            <person name="Kohler A."/>
            <person name="Sanchez-Garcia M."/>
            <person name="Andreopoulos B."/>
            <person name="Barry K.W."/>
            <person name="Bonito G."/>
            <person name="Buee M."/>
            <person name="Carver A."/>
            <person name="Chen C."/>
            <person name="Cichocki N."/>
            <person name="Clum A."/>
            <person name="Culley D."/>
            <person name="Crous P.W."/>
            <person name="Fauchery L."/>
            <person name="Girlanda M."/>
            <person name="Hayes R."/>
            <person name="Keri Z."/>
            <person name="Labutti K."/>
            <person name="Lipzen A."/>
            <person name="Lombard V."/>
            <person name="Magnuson J."/>
            <person name="Maillard F."/>
            <person name="Morin E."/>
            <person name="Murat C."/>
            <person name="Nolan M."/>
            <person name="Ohm R."/>
            <person name="Pangilinan J."/>
            <person name="Pereira M."/>
            <person name="Perotto S."/>
            <person name="Peter M."/>
            <person name="Riley R."/>
            <person name="Sitrit Y."/>
            <person name="Stielow B."/>
            <person name="Szollosi G."/>
            <person name="Zifcakova L."/>
            <person name="Stursova M."/>
            <person name="Spatafora J.W."/>
            <person name="Tedersoo L."/>
            <person name="Vaario L.-M."/>
            <person name="Yamada A."/>
            <person name="Yan M."/>
            <person name="Wang P."/>
            <person name="Xu J."/>
            <person name="Bruns T."/>
            <person name="Baldrian P."/>
            <person name="Vilgalys R."/>
            <person name="Henrissat B."/>
            <person name="Grigoriev I.V."/>
            <person name="Hibbett D."/>
            <person name="Nagy L.G."/>
            <person name="Martin F.M."/>
        </authorList>
    </citation>
    <scope>NUCLEOTIDE SEQUENCE</scope>
    <source>
        <strain evidence="3">UH-Tt-Lm1</strain>
    </source>
</reference>
<dbReference type="OrthoDB" id="6108017at2759"/>
<dbReference type="GO" id="GO:0051015">
    <property type="term" value="F:actin filament binding"/>
    <property type="evidence" value="ECO:0007669"/>
    <property type="project" value="TreeGrafter"/>
</dbReference>
<dbReference type="GO" id="GO:0032982">
    <property type="term" value="C:myosin filament"/>
    <property type="evidence" value="ECO:0007669"/>
    <property type="project" value="TreeGrafter"/>
</dbReference>
<dbReference type="SUPFAM" id="SSF90257">
    <property type="entry name" value="Myosin rod fragments"/>
    <property type="match status" value="1"/>
</dbReference>
<dbReference type="Gene3D" id="1.20.5.1160">
    <property type="entry name" value="Vasodilator-stimulated phosphoprotein"/>
    <property type="match status" value="1"/>
</dbReference>
<keyword evidence="4" id="KW-1185">Reference proteome</keyword>
<name>A0A9P6HJC8_9AGAM</name>
<feature type="region of interest" description="Disordered" evidence="2">
    <location>
        <begin position="716"/>
        <end position="796"/>
    </location>
</feature>
<dbReference type="GO" id="GO:0005737">
    <property type="term" value="C:cytoplasm"/>
    <property type="evidence" value="ECO:0007669"/>
    <property type="project" value="TreeGrafter"/>
</dbReference>
<feature type="region of interest" description="Disordered" evidence="2">
    <location>
        <begin position="129"/>
        <end position="173"/>
    </location>
</feature>
<reference evidence="3" key="1">
    <citation type="journal article" date="2020" name="Nat. Commun.">
        <title>Large-scale genome sequencing of mycorrhizal fungi provides insights into the early evolution of symbiotic traits.</title>
        <authorList>
            <person name="Miyauchi S."/>
            <person name="Kiss E."/>
            <person name="Kuo A."/>
            <person name="Drula E."/>
            <person name="Kohler A."/>
            <person name="Sanchez-Garcia M."/>
            <person name="Morin E."/>
            <person name="Andreopoulos B."/>
            <person name="Barry K.W."/>
            <person name="Bonito G."/>
            <person name="Buee M."/>
            <person name="Carver A."/>
            <person name="Chen C."/>
            <person name="Cichocki N."/>
            <person name="Clum A."/>
            <person name="Culley D."/>
            <person name="Crous P.W."/>
            <person name="Fauchery L."/>
            <person name="Girlanda M."/>
            <person name="Hayes R.D."/>
            <person name="Keri Z."/>
            <person name="LaButti K."/>
            <person name="Lipzen A."/>
            <person name="Lombard V."/>
            <person name="Magnuson J."/>
            <person name="Maillard F."/>
            <person name="Murat C."/>
            <person name="Nolan M."/>
            <person name="Ohm R.A."/>
            <person name="Pangilinan J."/>
            <person name="Pereira M.F."/>
            <person name="Perotto S."/>
            <person name="Peter M."/>
            <person name="Pfister S."/>
            <person name="Riley R."/>
            <person name="Sitrit Y."/>
            <person name="Stielow J.B."/>
            <person name="Szollosi G."/>
            <person name="Zifcakova L."/>
            <person name="Stursova M."/>
            <person name="Spatafora J.W."/>
            <person name="Tedersoo L."/>
            <person name="Vaario L.M."/>
            <person name="Yamada A."/>
            <person name="Yan M."/>
            <person name="Wang P."/>
            <person name="Xu J."/>
            <person name="Bruns T."/>
            <person name="Baldrian P."/>
            <person name="Vilgalys R."/>
            <person name="Dunand C."/>
            <person name="Henrissat B."/>
            <person name="Grigoriev I.V."/>
            <person name="Hibbett D."/>
            <person name="Nagy L.G."/>
            <person name="Martin F.M."/>
        </authorList>
    </citation>
    <scope>NUCLEOTIDE SEQUENCE</scope>
    <source>
        <strain evidence="3">UH-Tt-Lm1</strain>
    </source>
</reference>
<feature type="compositionally biased region" description="Polar residues" evidence="2">
    <location>
        <begin position="787"/>
        <end position="796"/>
    </location>
</feature>
<evidence type="ECO:0000313" key="3">
    <source>
        <dbReference type="EMBL" id="KAF9788279.1"/>
    </source>
</evidence>
<dbReference type="AlphaFoldDB" id="A0A9P6HJC8"/>
<organism evidence="3 4">
    <name type="scientific">Thelephora terrestris</name>
    <dbReference type="NCBI Taxonomy" id="56493"/>
    <lineage>
        <taxon>Eukaryota</taxon>
        <taxon>Fungi</taxon>
        <taxon>Dikarya</taxon>
        <taxon>Basidiomycota</taxon>
        <taxon>Agaricomycotina</taxon>
        <taxon>Agaricomycetes</taxon>
        <taxon>Thelephorales</taxon>
        <taxon>Thelephoraceae</taxon>
        <taxon>Thelephora</taxon>
    </lineage>
</organism>
<gene>
    <name evidence="3" type="ORF">BJ322DRAFT_620977</name>
</gene>
<dbReference type="PANTHER" id="PTHR45615">
    <property type="entry name" value="MYOSIN HEAVY CHAIN, NON-MUSCLE"/>
    <property type="match status" value="1"/>
</dbReference>
<sequence length="796" mass="91380">MRIKRLQADLQNSQRQITDVTQQMMAIQRSKDNLDTELARLADSTESTSMAKMQRQYEAKISQLESQLEDAEWSKTTAARIKEQIDRQHAEIRRLIMTGGPKDESFRTRLLKELQLADEEMEREFAAHGQIRDTGGRSLANVSPQKRSPQANGSSRSRRESLPEPPKPSDAQAATLRKQLQVLDLRMVASDRVREHLENSLNELNAELDKSDVSIHSLEQYKVKMARENKRLVELLEDEREARRVAEAAQMGGDKELWNKFQSTIDGERESYARLEESRKALVVQQRAAQLELEDQRRQVQELSKAKKQLETEVSELRDRLELEVITKNEEASSKRQLQARLQDLEISSTASTTVHSELQEAVNSYKAKAESYLAKLEEAEIARVKSARAESLARRALADAQKAQDEIVSEAKGLEERLKTSEERIRELEARLEEEGSESANSEILRQRLAESMEDERKQHAQDLADRDFAADQTRKKYQAELAQLSEELQSQRENMSRLREEKRKLSSQVDELQLRYDDEVFNGGAWKKEKERLETKIADLGKAYESATGAQAEQQAQIVALHSQVRELRSVLNDAEADRTLLQKARRALQAELDTIKHDGVDSGTSGTELQKVILQKQDLERSLEEQQDRAKMASDRMKKAEGFASECQMELGKIRVENSELDKLNASLDKQIKELNLKIVDLETKTLSLNSSRPSNVNKRLETRIEELQSQLNRAVKDNSGLKTADKSARDASMQLQESERQRSRFEEEAKSYETRIQAMRKSMDEMREVERLRSRLERPSSVNNTPRKQPYN</sequence>
<feature type="compositionally biased region" description="Basic and acidic residues" evidence="2">
    <location>
        <begin position="741"/>
        <end position="757"/>
    </location>
</feature>
<dbReference type="PANTHER" id="PTHR45615:SF40">
    <property type="entry name" value="MYOSIN HEAVY CHAIN, NON-MUSCLE"/>
    <property type="match status" value="1"/>
</dbReference>
<accession>A0A9P6HJC8</accession>
<evidence type="ECO:0000313" key="4">
    <source>
        <dbReference type="Proteomes" id="UP000736335"/>
    </source>
</evidence>
<dbReference type="GO" id="GO:0000146">
    <property type="term" value="F:microfilament motor activity"/>
    <property type="evidence" value="ECO:0007669"/>
    <property type="project" value="TreeGrafter"/>
</dbReference>
<dbReference type="GO" id="GO:0016460">
    <property type="term" value="C:myosin II complex"/>
    <property type="evidence" value="ECO:0007669"/>
    <property type="project" value="TreeGrafter"/>
</dbReference>
<evidence type="ECO:0000256" key="1">
    <source>
        <dbReference type="SAM" id="Coils"/>
    </source>
</evidence>
<feature type="compositionally biased region" description="Polar residues" evidence="2">
    <location>
        <begin position="140"/>
        <end position="153"/>
    </location>
</feature>
<feature type="coiled-coil region" evidence="1">
    <location>
        <begin position="187"/>
        <end position="249"/>
    </location>
</feature>